<protein>
    <submittedName>
        <fullName evidence="1">Uncharacterized protein</fullName>
    </submittedName>
</protein>
<dbReference type="AlphaFoldDB" id="A0A1M4VZJ1"/>
<accession>A0A1M4VZJ1</accession>
<dbReference type="Proteomes" id="UP000184147">
    <property type="component" value="Unassembled WGS sequence"/>
</dbReference>
<organism evidence="1 2">
    <name type="scientific">Flavobacterium fontis</name>
    <dbReference type="NCBI Taxonomy" id="1124188"/>
    <lineage>
        <taxon>Bacteria</taxon>
        <taxon>Pseudomonadati</taxon>
        <taxon>Bacteroidota</taxon>
        <taxon>Flavobacteriia</taxon>
        <taxon>Flavobacteriales</taxon>
        <taxon>Flavobacteriaceae</taxon>
        <taxon>Flavobacterium</taxon>
    </lineage>
</organism>
<dbReference type="OrthoDB" id="1319190at2"/>
<evidence type="ECO:0000313" key="1">
    <source>
        <dbReference type="EMBL" id="SHE74293.1"/>
    </source>
</evidence>
<reference evidence="1 2" key="1">
    <citation type="submission" date="2016-11" db="EMBL/GenBank/DDBJ databases">
        <authorList>
            <person name="Jaros S."/>
            <person name="Januszkiewicz K."/>
            <person name="Wedrychowicz H."/>
        </authorList>
    </citation>
    <scope>NUCLEOTIDE SEQUENCE [LARGE SCALE GENOMIC DNA]</scope>
    <source>
        <strain evidence="1 2">DSM 25660</strain>
    </source>
</reference>
<dbReference type="EMBL" id="FQVQ01000001">
    <property type="protein sequence ID" value="SHE74293.1"/>
    <property type="molecule type" value="Genomic_DNA"/>
</dbReference>
<dbReference type="RefSeq" id="WP_073360356.1">
    <property type="nucleotide sequence ID" value="NZ_FQVQ01000001.1"/>
</dbReference>
<evidence type="ECO:0000313" key="2">
    <source>
        <dbReference type="Proteomes" id="UP000184147"/>
    </source>
</evidence>
<name>A0A1M4VZJ1_9FLAO</name>
<sequence length="486" mass="55971">MNIIRLYETLALDSASLRTISENDIIRIEKQINIAKRLDASIDANVAAYLIEALRRYPEAFYILTQQPELYNLWAGTSYPNTHFTAVETPTDFEAIQALIQAYLLDDLALAIEQKMAENKFEDLLKLMAYHAFFPEELQQRILRKCTQKIDFAISQFQNSRTDTARIAYIKTSSFYRFLNFFTTPELDDKIQTLLNIVVDAFNNKTHSSADTVMVAMASYKPFDEELEETLLNNRDVVFGNPNTTSQSTSGFNWRVFFVIVFILFKIAVVSNRCDRDSNVPPIELEGLTVDSSGVKLDRYYTQMRFKIDSFQVFLTQFDPSKITQVKPKDRLVTGSNPFTTFYNDQVSSSGNERFQRIKNKSNYDVIVLENVIVYDSIKMPAKAYYIKAKESFELNTSDYNKRILNFYVGRNLASFQDPSRHYFIGNHSEVEFRFSILAPNAKALIKEDCRFEGPIVIREEKGQVEVITQESNATLEEIKDAATIK</sequence>
<dbReference type="STRING" id="1124188.SAMN05444377_101109"/>
<gene>
    <name evidence="1" type="ORF">SAMN05444377_101109</name>
</gene>
<proteinExistence type="predicted"/>
<keyword evidence="2" id="KW-1185">Reference proteome</keyword>